<dbReference type="Proteomes" id="UP000239800">
    <property type="component" value="Unassembled WGS sequence"/>
</dbReference>
<dbReference type="Gene3D" id="2.30.42.10">
    <property type="match status" value="1"/>
</dbReference>
<dbReference type="EMBL" id="MQUB01000001">
    <property type="protein sequence ID" value="PQB03499.1"/>
    <property type="molecule type" value="Genomic_DNA"/>
</dbReference>
<name>A0A2S7KLI7_9FLAO</name>
<protein>
    <recommendedName>
        <fullName evidence="3">PDZ domain-containing protein</fullName>
    </recommendedName>
</protein>
<evidence type="ECO:0008006" key="3">
    <source>
        <dbReference type="Google" id="ProtNLM"/>
    </source>
</evidence>
<dbReference type="SUPFAM" id="SSF50156">
    <property type="entry name" value="PDZ domain-like"/>
    <property type="match status" value="1"/>
</dbReference>
<proteinExistence type="predicted"/>
<dbReference type="InterPro" id="IPR036034">
    <property type="entry name" value="PDZ_sf"/>
</dbReference>
<keyword evidence="2" id="KW-1185">Reference proteome</keyword>
<dbReference type="AlphaFoldDB" id="A0A2S7KLI7"/>
<comment type="caution">
    <text evidence="1">The sequence shown here is derived from an EMBL/GenBank/DDBJ whole genome shotgun (WGS) entry which is preliminary data.</text>
</comment>
<organism evidence="1 2">
    <name type="scientific">Aureitalea marina</name>
    <dbReference type="NCBI Taxonomy" id="930804"/>
    <lineage>
        <taxon>Bacteria</taxon>
        <taxon>Pseudomonadati</taxon>
        <taxon>Bacteroidota</taxon>
        <taxon>Flavobacteriia</taxon>
        <taxon>Flavobacteriales</taxon>
        <taxon>Flavobacteriaceae</taxon>
        <taxon>Aureitalea</taxon>
    </lineage>
</organism>
<dbReference type="RefSeq" id="WP_104811423.1">
    <property type="nucleotide sequence ID" value="NZ_MQUB01000001.1"/>
</dbReference>
<sequence length="113" mass="12692">MPYDLPAIFEQFDLEYSADQSKVFESGFTRDQDNVVQYVVPGSQAYLAGLRAGDQLRSMNMYSDPNTEASMSYQRDGQTTEISFYPYREEPIPQLLTSDGNIAMISPDGNKGL</sequence>
<gene>
    <name evidence="1" type="ORF">BST85_00260</name>
</gene>
<evidence type="ECO:0000313" key="2">
    <source>
        <dbReference type="Proteomes" id="UP000239800"/>
    </source>
</evidence>
<evidence type="ECO:0000313" key="1">
    <source>
        <dbReference type="EMBL" id="PQB03499.1"/>
    </source>
</evidence>
<reference evidence="1 2" key="1">
    <citation type="submission" date="2016-11" db="EMBL/GenBank/DDBJ databases">
        <title>Trade-off between light-utilization and light-protection in marine flavobacteria.</title>
        <authorList>
            <person name="Kumagai Y."/>
        </authorList>
    </citation>
    <scope>NUCLEOTIDE SEQUENCE [LARGE SCALE GENOMIC DNA]</scope>
    <source>
        <strain evidence="1 2">NBRC 107741</strain>
    </source>
</reference>
<accession>A0A2S7KLI7</accession>